<reference evidence="1" key="2">
    <citation type="journal article" date="2015" name="Data Brief">
        <title>Shoot transcriptome of the giant reed, Arundo donax.</title>
        <authorList>
            <person name="Barrero R.A."/>
            <person name="Guerrero F.D."/>
            <person name="Moolhuijzen P."/>
            <person name="Goolsby J.A."/>
            <person name="Tidwell J."/>
            <person name="Bellgard S.E."/>
            <person name="Bellgard M.I."/>
        </authorList>
    </citation>
    <scope>NUCLEOTIDE SEQUENCE</scope>
    <source>
        <tissue evidence="1">Shoot tissue taken approximately 20 cm above the soil surface</tissue>
    </source>
</reference>
<organism evidence="1">
    <name type="scientific">Arundo donax</name>
    <name type="common">Giant reed</name>
    <name type="synonym">Donax arundinaceus</name>
    <dbReference type="NCBI Taxonomy" id="35708"/>
    <lineage>
        <taxon>Eukaryota</taxon>
        <taxon>Viridiplantae</taxon>
        <taxon>Streptophyta</taxon>
        <taxon>Embryophyta</taxon>
        <taxon>Tracheophyta</taxon>
        <taxon>Spermatophyta</taxon>
        <taxon>Magnoliopsida</taxon>
        <taxon>Liliopsida</taxon>
        <taxon>Poales</taxon>
        <taxon>Poaceae</taxon>
        <taxon>PACMAD clade</taxon>
        <taxon>Arundinoideae</taxon>
        <taxon>Arundineae</taxon>
        <taxon>Arundo</taxon>
    </lineage>
</organism>
<accession>A0A0A9B649</accession>
<sequence length="28" mass="3379">MENHRWGRNQPLPLTLDNFVGRKDLHYA</sequence>
<name>A0A0A9B649_ARUDO</name>
<reference evidence="1" key="1">
    <citation type="submission" date="2014-09" db="EMBL/GenBank/DDBJ databases">
        <authorList>
            <person name="Magalhaes I.L.F."/>
            <person name="Oliveira U."/>
            <person name="Santos F.R."/>
            <person name="Vidigal T.H.D.A."/>
            <person name="Brescovit A.D."/>
            <person name="Santos A.J."/>
        </authorList>
    </citation>
    <scope>NUCLEOTIDE SEQUENCE</scope>
    <source>
        <tissue evidence="1">Shoot tissue taken approximately 20 cm above the soil surface</tissue>
    </source>
</reference>
<protein>
    <submittedName>
        <fullName evidence="1">Uncharacterized protein</fullName>
    </submittedName>
</protein>
<dbReference type="AlphaFoldDB" id="A0A0A9B649"/>
<evidence type="ECO:0000313" key="1">
    <source>
        <dbReference type="EMBL" id="JAD58856.1"/>
    </source>
</evidence>
<dbReference type="EMBL" id="GBRH01239039">
    <property type="protein sequence ID" value="JAD58856.1"/>
    <property type="molecule type" value="Transcribed_RNA"/>
</dbReference>
<proteinExistence type="predicted"/>